<dbReference type="SUPFAM" id="SSF52218">
    <property type="entry name" value="Flavoproteins"/>
    <property type="match status" value="1"/>
</dbReference>
<sequence>MKAFWKFLLQRNLNQWWLEGVHYAVFGLGDSGSQKYNILEQWLLLKEVWAMISTLQERDLVEETCPPFLSSCPDI</sequence>
<organism evidence="1 2">
    <name type="scientific">Vitis vinifera</name>
    <name type="common">Grape</name>
    <dbReference type="NCBI Taxonomy" id="29760"/>
    <lineage>
        <taxon>Eukaryota</taxon>
        <taxon>Viridiplantae</taxon>
        <taxon>Streptophyta</taxon>
        <taxon>Embryophyta</taxon>
        <taxon>Tracheophyta</taxon>
        <taxon>Spermatophyta</taxon>
        <taxon>Magnoliopsida</taxon>
        <taxon>eudicotyledons</taxon>
        <taxon>Gunneridae</taxon>
        <taxon>Pentapetalae</taxon>
        <taxon>rosids</taxon>
        <taxon>Vitales</taxon>
        <taxon>Vitaceae</taxon>
        <taxon>Viteae</taxon>
        <taxon>Vitis</taxon>
    </lineage>
</organism>
<name>A0A438DM01_VITVI</name>
<dbReference type="EMBL" id="QGNW01001571">
    <property type="protein sequence ID" value="RVW36487.1"/>
    <property type="molecule type" value="Genomic_DNA"/>
</dbReference>
<protein>
    <submittedName>
        <fullName evidence="1">NADPH-dependent diflavin oxidoreductase 1</fullName>
    </submittedName>
</protein>
<dbReference type="AlphaFoldDB" id="A0A438DM01"/>
<gene>
    <name evidence="1" type="primary">ATR3_7</name>
    <name evidence="1" type="ORF">CK203_074736</name>
</gene>
<comment type="caution">
    <text evidence="1">The sequence shown here is derived from an EMBL/GenBank/DDBJ whole genome shotgun (WGS) entry which is preliminary data.</text>
</comment>
<proteinExistence type="predicted"/>
<dbReference type="Proteomes" id="UP000288805">
    <property type="component" value="Unassembled WGS sequence"/>
</dbReference>
<evidence type="ECO:0000313" key="1">
    <source>
        <dbReference type="EMBL" id="RVW36487.1"/>
    </source>
</evidence>
<evidence type="ECO:0000313" key="2">
    <source>
        <dbReference type="Proteomes" id="UP000288805"/>
    </source>
</evidence>
<reference evidence="1 2" key="1">
    <citation type="journal article" date="2018" name="PLoS Genet.">
        <title>Population sequencing reveals clonal diversity and ancestral inbreeding in the grapevine cultivar Chardonnay.</title>
        <authorList>
            <person name="Roach M.J."/>
            <person name="Johnson D.L."/>
            <person name="Bohlmann J."/>
            <person name="van Vuuren H.J."/>
            <person name="Jones S.J."/>
            <person name="Pretorius I.S."/>
            <person name="Schmidt S.A."/>
            <person name="Borneman A.R."/>
        </authorList>
    </citation>
    <scope>NUCLEOTIDE SEQUENCE [LARGE SCALE GENOMIC DNA]</scope>
    <source>
        <strain evidence="2">cv. Chardonnay</strain>
        <tissue evidence="1">Leaf</tissue>
    </source>
</reference>
<accession>A0A438DM01</accession>
<dbReference type="Gene3D" id="3.40.50.360">
    <property type="match status" value="1"/>
</dbReference>
<dbReference type="InterPro" id="IPR029039">
    <property type="entry name" value="Flavoprotein-like_sf"/>
</dbReference>